<evidence type="ECO:0000313" key="2">
    <source>
        <dbReference type="Proteomes" id="UP000815325"/>
    </source>
</evidence>
<reference evidence="1" key="1">
    <citation type="submission" date="2017-08" db="EMBL/GenBank/DDBJ databases">
        <authorList>
            <person name="Polle J.E."/>
            <person name="Barry K."/>
            <person name="Cushman J."/>
            <person name="Schmutz J."/>
            <person name="Tran D."/>
            <person name="Hathwaick L.T."/>
            <person name="Yim W.C."/>
            <person name="Jenkins J."/>
            <person name="Mckie-Krisberg Z.M."/>
            <person name="Prochnik S."/>
            <person name="Lindquist E."/>
            <person name="Dockter R.B."/>
            <person name="Adam C."/>
            <person name="Molina H."/>
            <person name="Bunkerborg J."/>
            <person name="Jin E."/>
            <person name="Buchheim M."/>
            <person name="Magnuson J."/>
        </authorList>
    </citation>
    <scope>NUCLEOTIDE SEQUENCE</scope>
    <source>
        <strain evidence="1">CCAP 19/18</strain>
    </source>
</reference>
<evidence type="ECO:0000313" key="1">
    <source>
        <dbReference type="EMBL" id="KAF5834142.1"/>
    </source>
</evidence>
<gene>
    <name evidence="1" type="ORF">DUNSADRAFT_9303</name>
</gene>
<sequence>MEGLLSGMEGLLSGMKGLLSGMMGLLSGMKGLLSGMMGFPSGMTALSHNGPHVFTCHVVSLPRSQNTCLQVLQGLCRTHACVCFRPIAYMWPPFLNQCVEFSLPA</sequence>
<protein>
    <submittedName>
        <fullName evidence="1">Uncharacterized protein</fullName>
    </submittedName>
</protein>
<organism evidence="1 2">
    <name type="scientific">Dunaliella salina</name>
    <name type="common">Green alga</name>
    <name type="synonym">Protococcus salinus</name>
    <dbReference type="NCBI Taxonomy" id="3046"/>
    <lineage>
        <taxon>Eukaryota</taxon>
        <taxon>Viridiplantae</taxon>
        <taxon>Chlorophyta</taxon>
        <taxon>core chlorophytes</taxon>
        <taxon>Chlorophyceae</taxon>
        <taxon>CS clade</taxon>
        <taxon>Chlamydomonadales</taxon>
        <taxon>Dunaliellaceae</taxon>
        <taxon>Dunaliella</taxon>
    </lineage>
</organism>
<dbReference type="EMBL" id="MU069773">
    <property type="protein sequence ID" value="KAF5834142.1"/>
    <property type="molecule type" value="Genomic_DNA"/>
</dbReference>
<name>A0ABQ7GHS0_DUNSA</name>
<keyword evidence="2" id="KW-1185">Reference proteome</keyword>
<dbReference type="Proteomes" id="UP000815325">
    <property type="component" value="Unassembled WGS sequence"/>
</dbReference>
<comment type="caution">
    <text evidence="1">The sequence shown here is derived from an EMBL/GenBank/DDBJ whole genome shotgun (WGS) entry which is preliminary data.</text>
</comment>
<accession>A0ABQ7GHS0</accession>
<proteinExistence type="predicted"/>